<dbReference type="AlphaFoldDB" id="A0A918W742"/>
<organism evidence="1 2">
    <name type="scientific">Streptomyces termitum</name>
    <dbReference type="NCBI Taxonomy" id="67368"/>
    <lineage>
        <taxon>Bacteria</taxon>
        <taxon>Bacillati</taxon>
        <taxon>Actinomycetota</taxon>
        <taxon>Actinomycetes</taxon>
        <taxon>Kitasatosporales</taxon>
        <taxon>Streptomycetaceae</taxon>
        <taxon>Streptomyces</taxon>
    </lineage>
</organism>
<evidence type="ECO:0000313" key="1">
    <source>
        <dbReference type="EMBL" id="GHA75738.1"/>
    </source>
</evidence>
<reference evidence="1" key="1">
    <citation type="journal article" date="2014" name="Int. J. Syst. Evol. Microbiol.">
        <title>Complete genome sequence of Corynebacterium casei LMG S-19264T (=DSM 44701T), isolated from a smear-ripened cheese.</title>
        <authorList>
            <consortium name="US DOE Joint Genome Institute (JGI-PGF)"/>
            <person name="Walter F."/>
            <person name="Albersmeier A."/>
            <person name="Kalinowski J."/>
            <person name="Ruckert C."/>
        </authorList>
    </citation>
    <scope>NUCLEOTIDE SEQUENCE</scope>
    <source>
        <strain evidence="1">JCM 4518</strain>
    </source>
</reference>
<name>A0A918W742_9ACTN</name>
<dbReference type="PANTHER" id="PTHR48419:SF1">
    <property type="entry name" value="SULFOTRANSFERASE DOMAIN-CONTAINING PROTEIN"/>
    <property type="match status" value="1"/>
</dbReference>
<protein>
    <recommendedName>
        <fullName evidence="3">Sulfotransferase family protein</fullName>
    </recommendedName>
</protein>
<evidence type="ECO:0000313" key="2">
    <source>
        <dbReference type="Proteomes" id="UP000644020"/>
    </source>
</evidence>
<dbReference type="InterPro" id="IPR027417">
    <property type="entry name" value="P-loop_NTPase"/>
</dbReference>
<comment type="caution">
    <text evidence="1">The sequence shown here is derived from an EMBL/GenBank/DDBJ whole genome shotgun (WGS) entry which is preliminary data.</text>
</comment>
<dbReference type="Proteomes" id="UP000644020">
    <property type="component" value="Unassembled WGS sequence"/>
</dbReference>
<gene>
    <name evidence="1" type="ORF">GCM10010305_18080</name>
</gene>
<evidence type="ECO:0008006" key="3">
    <source>
        <dbReference type="Google" id="ProtNLM"/>
    </source>
</evidence>
<dbReference type="EMBL" id="BMUL01000004">
    <property type="protein sequence ID" value="GHA75738.1"/>
    <property type="molecule type" value="Genomic_DNA"/>
</dbReference>
<dbReference type="InterPro" id="IPR053226">
    <property type="entry name" value="Pyrrolopyrazine_biosynth_F"/>
</dbReference>
<proteinExistence type="predicted"/>
<keyword evidence="2" id="KW-1185">Reference proteome</keyword>
<dbReference type="Gene3D" id="3.40.50.300">
    <property type="entry name" value="P-loop containing nucleotide triphosphate hydrolases"/>
    <property type="match status" value="1"/>
</dbReference>
<dbReference type="SUPFAM" id="SSF52540">
    <property type="entry name" value="P-loop containing nucleoside triphosphate hydrolases"/>
    <property type="match status" value="1"/>
</dbReference>
<dbReference type="Pfam" id="PF19798">
    <property type="entry name" value="Sulfotransfer_5"/>
    <property type="match status" value="1"/>
</dbReference>
<accession>A0A918W742</accession>
<sequence length="223" mass="25229">MLQHGDITALHEPFCNIADFGETEVEGTAVRSERELIDAIAGLARHRPVFFKDTTDHRYTEVLADREFLAGTRHTFLLRRPEEIVSSFYALQPDMELSDVGVEGLHEMYLAVLAAGGEPPVVVDSDDLVERPAATMAAYCEAVGIPFRPETLSWDATARGEWRRTDRWHVAVSNSTGFSKARTAYRHTAENHPELARFAAHHRPFYEFLWDARLRVPQEAPAR</sequence>
<reference evidence="1" key="2">
    <citation type="submission" date="2020-09" db="EMBL/GenBank/DDBJ databases">
        <authorList>
            <person name="Sun Q."/>
            <person name="Ohkuma M."/>
        </authorList>
    </citation>
    <scope>NUCLEOTIDE SEQUENCE</scope>
    <source>
        <strain evidence="1">JCM 4518</strain>
    </source>
</reference>
<dbReference type="PANTHER" id="PTHR48419">
    <property type="entry name" value="SULFOTRANSFERASE DOMAIN-CONTAINING PROTEIN"/>
    <property type="match status" value="1"/>
</dbReference>